<dbReference type="Proteomes" id="UP000024404">
    <property type="component" value="Unassembled WGS sequence"/>
</dbReference>
<dbReference type="AlphaFoldDB" id="A0A8R1TZU3"/>
<reference evidence="2" key="1">
    <citation type="submission" date="2013-10" db="EMBL/GenBank/DDBJ databases">
        <title>Genome sequencing of Onchocerca volvulus.</title>
        <authorList>
            <person name="Cotton J."/>
            <person name="Tsai J."/>
            <person name="Stanley E."/>
            <person name="Tracey A."/>
            <person name="Holroyd N."/>
            <person name="Lustigman S."/>
            <person name="Berriman M."/>
        </authorList>
    </citation>
    <scope>NUCLEOTIDE SEQUENCE</scope>
</reference>
<keyword evidence="2" id="KW-1185">Reference proteome</keyword>
<evidence type="ECO:0000313" key="1">
    <source>
        <dbReference type="EnsemblMetazoa" id="OVOC8936.1"/>
    </source>
</evidence>
<dbReference type="EMBL" id="CMVM020000250">
    <property type="status" value="NOT_ANNOTATED_CDS"/>
    <property type="molecule type" value="Genomic_DNA"/>
</dbReference>
<dbReference type="OMA" id="CKITISC"/>
<evidence type="ECO:0000313" key="2">
    <source>
        <dbReference type="Proteomes" id="UP000024404"/>
    </source>
</evidence>
<protein>
    <submittedName>
        <fullName evidence="1">Uncharacterized protein</fullName>
    </submittedName>
</protein>
<proteinExistence type="predicted"/>
<dbReference type="EnsemblMetazoa" id="OVOC8936.1">
    <property type="protein sequence ID" value="OVOC8936.1"/>
    <property type="gene ID" value="WBGene00245745"/>
</dbReference>
<sequence>MDCKLILPFYILLANLEANAFHLSGYRSRSYLQGIQPYDIQPLDVQPQFIRVQTLKSQDIQPYSIQSRSEDQPCEGCKITISCGSKNCKSKKLPYVYKPIFKLLSTRSTKKPVFTLPTQPPAQWDCPCPCHVPQRCRMCSACHESYI</sequence>
<reference evidence="1" key="2">
    <citation type="submission" date="2022-06" db="UniProtKB">
        <authorList>
            <consortium name="EnsemblMetazoa"/>
        </authorList>
    </citation>
    <scope>IDENTIFICATION</scope>
</reference>
<accession>A0A8R1TZU3</accession>
<organism evidence="1 2">
    <name type="scientific">Onchocerca volvulus</name>
    <dbReference type="NCBI Taxonomy" id="6282"/>
    <lineage>
        <taxon>Eukaryota</taxon>
        <taxon>Metazoa</taxon>
        <taxon>Ecdysozoa</taxon>
        <taxon>Nematoda</taxon>
        <taxon>Chromadorea</taxon>
        <taxon>Rhabditida</taxon>
        <taxon>Spirurina</taxon>
        <taxon>Spiruromorpha</taxon>
        <taxon>Filarioidea</taxon>
        <taxon>Onchocercidae</taxon>
        <taxon>Onchocerca</taxon>
    </lineage>
</organism>
<name>A0A8R1TZU3_ONCVO</name>